<sequence length="164" mass="18399">MLDTTHCPLLFLDVDGPLLPFGPGRESSPLPSDSNPLLDRLDPGLGPLLLALRCELVWATTWMHDANRAIGASLGLPVLPVLQWPDADDDRVDAWFGLHWKTRPVVERAAGRPFLWIDDEITDNDRDWVAAHHPGRALLHRVDPRLGLRPSDFPRFAAWLDARV</sequence>
<evidence type="ECO:0000313" key="1">
    <source>
        <dbReference type="EMBL" id="MCM6778839.1"/>
    </source>
</evidence>
<keyword evidence="2" id="KW-1185">Reference proteome</keyword>
<dbReference type="EMBL" id="JAMRXG010000027">
    <property type="protein sequence ID" value="MCM6778839.1"/>
    <property type="molecule type" value="Genomic_DNA"/>
</dbReference>
<proteinExistence type="predicted"/>
<name>A0A9X2J1F9_9NOCA</name>
<reference evidence="1" key="1">
    <citation type="submission" date="2022-06" db="EMBL/GenBank/DDBJ databases">
        <title>Novel species in genus nocardia.</title>
        <authorList>
            <person name="Li F."/>
        </authorList>
    </citation>
    <scope>NUCLEOTIDE SEQUENCE</scope>
    <source>
        <strain evidence="1">CDC141</strain>
    </source>
</reference>
<organism evidence="1 2">
    <name type="scientific">Nocardia pulmonis</name>
    <dbReference type="NCBI Taxonomy" id="2951408"/>
    <lineage>
        <taxon>Bacteria</taxon>
        <taxon>Bacillati</taxon>
        <taxon>Actinomycetota</taxon>
        <taxon>Actinomycetes</taxon>
        <taxon>Mycobacteriales</taxon>
        <taxon>Nocardiaceae</taxon>
        <taxon>Nocardia</taxon>
    </lineage>
</organism>
<dbReference type="Proteomes" id="UP001139157">
    <property type="component" value="Unassembled WGS sequence"/>
</dbReference>
<dbReference type="AlphaFoldDB" id="A0A9X2J1F9"/>
<dbReference type="RefSeq" id="WP_251918497.1">
    <property type="nucleotide sequence ID" value="NZ_JAMRXG010000027.1"/>
</dbReference>
<evidence type="ECO:0000313" key="2">
    <source>
        <dbReference type="Proteomes" id="UP001139157"/>
    </source>
</evidence>
<gene>
    <name evidence="1" type="ORF">NDR86_35715</name>
</gene>
<accession>A0A9X2J1F9</accession>
<evidence type="ECO:0008006" key="3">
    <source>
        <dbReference type="Google" id="ProtNLM"/>
    </source>
</evidence>
<dbReference type="Pfam" id="PF18143">
    <property type="entry name" value="HAD_SAK_2"/>
    <property type="match status" value="1"/>
</dbReference>
<comment type="caution">
    <text evidence="1">The sequence shown here is derived from an EMBL/GenBank/DDBJ whole genome shotgun (WGS) entry which is preliminary data.</text>
</comment>
<protein>
    <recommendedName>
        <fullName evidence="3">Secreted protein</fullName>
    </recommendedName>
</protein>